<dbReference type="InterPro" id="IPR025398">
    <property type="entry name" value="DUF4371"/>
</dbReference>
<accession>V4SFM0</accession>
<dbReference type="PANTHER" id="PTHR11697:SF230">
    <property type="entry name" value="ZINC FINGER, MYM DOMAIN CONTAINING 1"/>
    <property type="match status" value="1"/>
</dbReference>
<gene>
    <name evidence="3" type="ORF">CICLE_v10003808mg</name>
</gene>
<sequence length="441" mass="50244">MITTIDCIRFLLKQGLAFHGHDESKDSSNRGNFLELLRFLTDHNEDINVVTFDNAPGNLQMTSNEIKKEIVSCVAIETTNIIINEMGDVLFSLLINESHDISVKEQMVVVLRYVDKNGYVVERFIGIEHITSTTSISLKEALDRLFSKHGLSMSRLRGQGYDGASNMQGEFNGLKALILEDNKCPYFIHCFAHQLQLALISITLKRSADTCWGSHYDTLLSIITMFPFIVDVLEIISNEGNSEQRFQAVMLLKCIQSFDFVFSLLHDIDVPNMDDLFRTQGRSQWKAQKVTNLHNFRVELFYAIFELFYAILDMQLQELSNCFNETNTELLLCVACLCPNDSFAAFDKQKLLRLTEFYPNDFFPVDLVALETQLDVYIMDVSFDNNFSGIKGIGELARKLVETKKDQLYSLVYLLVTLPLILPVATATVERAFSAMNFVKN</sequence>
<dbReference type="eggNOG" id="ENOG502QSU3">
    <property type="taxonomic scope" value="Eukaryota"/>
</dbReference>
<feature type="non-terminal residue" evidence="3">
    <location>
        <position position="441"/>
    </location>
</feature>
<evidence type="ECO:0000313" key="3">
    <source>
        <dbReference type="EMBL" id="ESR46453.1"/>
    </source>
</evidence>
<proteinExistence type="predicted"/>
<keyword evidence="4" id="KW-1185">Reference proteome</keyword>
<dbReference type="AlphaFoldDB" id="V4SFM0"/>
<dbReference type="OMA" id="CAVETIN"/>
<reference evidence="3 4" key="1">
    <citation type="submission" date="2013-10" db="EMBL/GenBank/DDBJ databases">
        <authorList>
            <consortium name="International Citrus Genome Consortium"/>
            <person name="Jenkins J."/>
            <person name="Schmutz J."/>
            <person name="Prochnik S."/>
            <person name="Rokhsar D."/>
            <person name="Gmitter F."/>
            <person name="Ollitrault P."/>
            <person name="Machado M."/>
            <person name="Talon M."/>
            <person name="Wincker P."/>
            <person name="Jaillon O."/>
            <person name="Morgante M."/>
        </authorList>
    </citation>
    <scope>NUCLEOTIDE SEQUENCE</scope>
    <source>
        <strain evidence="4">cv. Clemenules</strain>
    </source>
</reference>
<dbReference type="Proteomes" id="UP000030687">
    <property type="component" value="Unassembled WGS sequence"/>
</dbReference>
<keyword evidence="1" id="KW-0472">Membrane</keyword>
<feature type="domain" description="DUF4371" evidence="2">
    <location>
        <begin position="3"/>
        <end position="173"/>
    </location>
</feature>
<keyword evidence="1" id="KW-0812">Transmembrane</keyword>
<dbReference type="PANTHER" id="PTHR11697">
    <property type="entry name" value="GENERAL TRANSCRIPTION FACTOR 2-RELATED ZINC FINGER PROTEIN"/>
    <property type="match status" value="1"/>
</dbReference>
<dbReference type="EMBL" id="KI536799">
    <property type="protein sequence ID" value="ESR46453.1"/>
    <property type="molecule type" value="Genomic_DNA"/>
</dbReference>
<dbReference type="SUPFAM" id="SSF53098">
    <property type="entry name" value="Ribonuclease H-like"/>
    <property type="match status" value="1"/>
</dbReference>
<dbReference type="InterPro" id="IPR055298">
    <property type="entry name" value="AtLOH3-like"/>
</dbReference>
<feature type="transmembrane region" description="Helical" evidence="1">
    <location>
        <begin position="408"/>
        <end position="429"/>
    </location>
</feature>
<evidence type="ECO:0000259" key="2">
    <source>
        <dbReference type="Pfam" id="PF14291"/>
    </source>
</evidence>
<dbReference type="Gramene" id="ESR46453">
    <property type="protein sequence ID" value="ESR46453"/>
    <property type="gene ID" value="CICLE_v10003808mg"/>
</dbReference>
<evidence type="ECO:0000256" key="1">
    <source>
        <dbReference type="SAM" id="Phobius"/>
    </source>
</evidence>
<organism evidence="3 4">
    <name type="scientific">Citrus clementina</name>
    <name type="common">Clementine</name>
    <name type="synonym">Citrus deliciosa x Citrus sinensis</name>
    <dbReference type="NCBI Taxonomy" id="85681"/>
    <lineage>
        <taxon>Eukaryota</taxon>
        <taxon>Viridiplantae</taxon>
        <taxon>Streptophyta</taxon>
        <taxon>Embryophyta</taxon>
        <taxon>Tracheophyta</taxon>
        <taxon>Spermatophyta</taxon>
        <taxon>Magnoliopsida</taxon>
        <taxon>eudicotyledons</taxon>
        <taxon>Gunneridae</taxon>
        <taxon>Pentapetalae</taxon>
        <taxon>rosids</taxon>
        <taxon>malvids</taxon>
        <taxon>Sapindales</taxon>
        <taxon>Rutaceae</taxon>
        <taxon>Aurantioideae</taxon>
        <taxon>Citrus</taxon>
    </lineage>
</organism>
<evidence type="ECO:0000313" key="4">
    <source>
        <dbReference type="Proteomes" id="UP000030687"/>
    </source>
</evidence>
<keyword evidence="1" id="KW-1133">Transmembrane helix</keyword>
<name>V4SFM0_CITCL</name>
<dbReference type="InParanoid" id="V4SFM0"/>
<dbReference type="Pfam" id="PF14291">
    <property type="entry name" value="DUF4371"/>
    <property type="match status" value="1"/>
</dbReference>
<protein>
    <recommendedName>
        <fullName evidence="2">DUF4371 domain-containing protein</fullName>
    </recommendedName>
</protein>
<dbReference type="InterPro" id="IPR012337">
    <property type="entry name" value="RNaseH-like_sf"/>
</dbReference>
<dbReference type="KEGG" id="cic:CICLE_v10003808mg"/>